<accession>A0A402BHW0</accession>
<dbReference type="PROSITE" id="PS50146">
    <property type="entry name" value="DAGK"/>
    <property type="match status" value="1"/>
</dbReference>
<keyword evidence="6" id="KW-0067">ATP-binding</keyword>
<comment type="cofactor">
    <cofactor evidence="1">
        <name>Mg(2+)</name>
        <dbReference type="ChEBI" id="CHEBI:18420"/>
    </cofactor>
</comment>
<dbReference type="GO" id="GO:0008654">
    <property type="term" value="P:phospholipid biosynthetic process"/>
    <property type="evidence" value="ECO:0007669"/>
    <property type="project" value="UniProtKB-KW"/>
</dbReference>
<dbReference type="EMBL" id="BIFT01000002">
    <property type="protein sequence ID" value="GCE30837.1"/>
    <property type="molecule type" value="Genomic_DNA"/>
</dbReference>
<dbReference type="InterPro" id="IPR001206">
    <property type="entry name" value="Diacylglycerol_kinase_cat_dom"/>
</dbReference>
<dbReference type="Pfam" id="PF00781">
    <property type="entry name" value="DAGK_cat"/>
    <property type="match status" value="1"/>
</dbReference>
<evidence type="ECO:0000256" key="4">
    <source>
        <dbReference type="ARBA" id="ARBA00022741"/>
    </source>
</evidence>
<dbReference type="InterPro" id="IPR050187">
    <property type="entry name" value="Lipid_Phosphate_FormReg"/>
</dbReference>
<sequence length="359" mass="38882">MPIPQKAIVIHSPASGKSSRLAEATNGLRTAGLEIVETFPISALDKLPPQGRCWQERGIDLVVAAGGDGLIGGVTSHIVSSSLPMGILPLGTANDVARTVGIPMDIPKAVAVIASGKAMSMDIGIAEPAEQEPHHLADSNPTNADHPHSYFVHALTIGLNVKFAKFATDKKMRKKFGNLTYAAAVARALQSYTPIDVELRFEGLALYEHEVNGKPIGKPKVLDKPITIHSKIAQVAIVNSPVFWGALEATVPGVDLNDRLLDIVVIEDNRLEHLIFKILRFFGRRNAQKANPERWYAQFPELLAAERTNIAGIHHVQAQGIIIYAKDKRTDVTLDGEVRGVTPMHAHVANERLKIIVPA</sequence>
<dbReference type="InterPro" id="IPR045540">
    <property type="entry name" value="YegS/DAGK_C"/>
</dbReference>
<dbReference type="Gene3D" id="3.40.50.10330">
    <property type="entry name" value="Probable inorganic polyphosphate/atp-NAD kinase, domain 1"/>
    <property type="match status" value="1"/>
</dbReference>
<keyword evidence="11" id="KW-1185">Reference proteome</keyword>
<keyword evidence="5 10" id="KW-0418">Kinase</keyword>
<evidence type="ECO:0000256" key="1">
    <source>
        <dbReference type="ARBA" id="ARBA00001946"/>
    </source>
</evidence>
<feature type="domain" description="DAGKc" evidence="9">
    <location>
        <begin position="58"/>
        <end position="130"/>
    </location>
</feature>
<evidence type="ECO:0000256" key="8">
    <source>
        <dbReference type="ARBA" id="ARBA00023264"/>
    </source>
</evidence>
<dbReference type="GO" id="GO:0005524">
    <property type="term" value="F:ATP binding"/>
    <property type="evidence" value="ECO:0007669"/>
    <property type="project" value="UniProtKB-KW"/>
</dbReference>
<gene>
    <name evidence="10" type="ORF">KDA_63210</name>
</gene>
<keyword evidence="7" id="KW-0594">Phospholipid biosynthesis</keyword>
<comment type="similarity">
    <text evidence="2">Belongs to the diacylglycerol/lipid kinase family.</text>
</comment>
<evidence type="ECO:0000256" key="5">
    <source>
        <dbReference type="ARBA" id="ARBA00022777"/>
    </source>
</evidence>
<keyword evidence="3" id="KW-0808">Transferase</keyword>
<dbReference type="OrthoDB" id="142078at2"/>
<dbReference type="Gene3D" id="2.60.200.40">
    <property type="match status" value="1"/>
</dbReference>
<dbReference type="InterPro" id="IPR017438">
    <property type="entry name" value="ATP-NAD_kinase_N"/>
</dbReference>
<evidence type="ECO:0000313" key="11">
    <source>
        <dbReference type="Proteomes" id="UP000287171"/>
    </source>
</evidence>
<dbReference type="GO" id="GO:0016301">
    <property type="term" value="F:kinase activity"/>
    <property type="evidence" value="ECO:0007669"/>
    <property type="project" value="UniProtKB-KW"/>
</dbReference>
<evidence type="ECO:0000256" key="2">
    <source>
        <dbReference type="ARBA" id="ARBA00005983"/>
    </source>
</evidence>
<comment type="caution">
    <text evidence="10">The sequence shown here is derived from an EMBL/GenBank/DDBJ whole genome shotgun (WGS) entry which is preliminary data.</text>
</comment>
<dbReference type="AlphaFoldDB" id="A0A402BHW0"/>
<dbReference type="InterPro" id="IPR016064">
    <property type="entry name" value="NAD/diacylglycerol_kinase_sf"/>
</dbReference>
<keyword evidence="4" id="KW-0547">Nucleotide-binding</keyword>
<protein>
    <submittedName>
        <fullName evidence="10">Diacylglycerol kinase</fullName>
    </submittedName>
</protein>
<evidence type="ECO:0000313" key="10">
    <source>
        <dbReference type="EMBL" id="GCE30837.1"/>
    </source>
</evidence>
<evidence type="ECO:0000259" key="9">
    <source>
        <dbReference type="PROSITE" id="PS50146"/>
    </source>
</evidence>
<organism evidence="10 11">
    <name type="scientific">Dictyobacter alpinus</name>
    <dbReference type="NCBI Taxonomy" id="2014873"/>
    <lineage>
        <taxon>Bacteria</taxon>
        <taxon>Bacillati</taxon>
        <taxon>Chloroflexota</taxon>
        <taxon>Ktedonobacteria</taxon>
        <taxon>Ktedonobacterales</taxon>
        <taxon>Dictyobacteraceae</taxon>
        <taxon>Dictyobacter</taxon>
    </lineage>
</organism>
<evidence type="ECO:0000256" key="3">
    <source>
        <dbReference type="ARBA" id="ARBA00022679"/>
    </source>
</evidence>
<dbReference type="Pfam" id="PF19279">
    <property type="entry name" value="YegS_C"/>
    <property type="match status" value="1"/>
</dbReference>
<dbReference type="RefSeq" id="WP_126630876.1">
    <property type="nucleotide sequence ID" value="NZ_BIFT01000002.1"/>
</dbReference>
<dbReference type="SUPFAM" id="SSF111331">
    <property type="entry name" value="NAD kinase/diacylglycerol kinase-like"/>
    <property type="match status" value="1"/>
</dbReference>
<name>A0A402BHW0_9CHLR</name>
<keyword evidence="8" id="KW-1208">Phospholipid metabolism</keyword>
<dbReference type="PANTHER" id="PTHR12358:SF54">
    <property type="entry name" value="SPHINGOSINE KINASE RELATED PROTEIN"/>
    <property type="match status" value="1"/>
</dbReference>
<proteinExistence type="inferred from homology"/>
<dbReference type="SMART" id="SM00046">
    <property type="entry name" value="DAGKc"/>
    <property type="match status" value="1"/>
</dbReference>
<keyword evidence="7" id="KW-0443">Lipid metabolism</keyword>
<dbReference type="Proteomes" id="UP000287171">
    <property type="component" value="Unassembled WGS sequence"/>
</dbReference>
<keyword evidence="7" id="KW-0444">Lipid biosynthesis</keyword>
<evidence type="ECO:0000256" key="7">
    <source>
        <dbReference type="ARBA" id="ARBA00023209"/>
    </source>
</evidence>
<dbReference type="PANTHER" id="PTHR12358">
    <property type="entry name" value="SPHINGOSINE KINASE"/>
    <property type="match status" value="1"/>
</dbReference>
<evidence type="ECO:0000256" key="6">
    <source>
        <dbReference type="ARBA" id="ARBA00022840"/>
    </source>
</evidence>
<reference evidence="11" key="1">
    <citation type="submission" date="2018-12" db="EMBL/GenBank/DDBJ databases">
        <title>Tengunoibacter tsumagoiensis gen. nov., sp. nov., Dictyobacter kobayashii sp. nov., D. alpinus sp. nov., and D. joshuensis sp. nov. and description of Dictyobacteraceae fam. nov. within the order Ktedonobacterales isolated from Tengu-no-mugimeshi.</title>
        <authorList>
            <person name="Wang C.M."/>
            <person name="Zheng Y."/>
            <person name="Sakai Y."/>
            <person name="Toyoda A."/>
            <person name="Minakuchi Y."/>
            <person name="Abe K."/>
            <person name="Yokota A."/>
            <person name="Yabe S."/>
        </authorList>
    </citation>
    <scope>NUCLEOTIDE SEQUENCE [LARGE SCALE GENOMIC DNA]</scope>
    <source>
        <strain evidence="11">Uno16</strain>
    </source>
</reference>